<sequence length="55" mass="6202">MVCSPYSRHVLKSALICLLGGGISYGEKAETYDISFKKKAVDLFHTEEECKYLQT</sequence>
<reference evidence="1 2" key="1">
    <citation type="submission" date="2020-08" db="EMBL/GenBank/DDBJ databases">
        <title>Genomic Encyclopedia of Type Strains, Phase IV (KMG-IV): sequencing the most valuable type-strain genomes for metagenomic binning, comparative biology and taxonomic classification.</title>
        <authorList>
            <person name="Goeker M."/>
        </authorList>
    </citation>
    <scope>NUCLEOTIDE SEQUENCE [LARGE SCALE GENOMIC DNA]</scope>
    <source>
        <strain evidence="1 2">DSM 105481</strain>
    </source>
</reference>
<organism evidence="1 2">
    <name type="scientific">Peribacillus huizhouensis</name>
    <dbReference type="NCBI Taxonomy" id="1501239"/>
    <lineage>
        <taxon>Bacteria</taxon>
        <taxon>Bacillati</taxon>
        <taxon>Bacillota</taxon>
        <taxon>Bacilli</taxon>
        <taxon>Bacillales</taxon>
        <taxon>Bacillaceae</taxon>
        <taxon>Peribacillus</taxon>
    </lineage>
</organism>
<protein>
    <submittedName>
        <fullName evidence="1">Uncharacterized protein</fullName>
    </submittedName>
</protein>
<proteinExistence type="predicted"/>
<keyword evidence="2" id="KW-1185">Reference proteome</keyword>
<dbReference type="EMBL" id="JACJHX010000021">
    <property type="protein sequence ID" value="MBA9028929.1"/>
    <property type="molecule type" value="Genomic_DNA"/>
</dbReference>
<accession>A0ABR6CVD8</accession>
<dbReference type="Proteomes" id="UP000626697">
    <property type="component" value="Unassembled WGS sequence"/>
</dbReference>
<gene>
    <name evidence="1" type="ORF">HNP81_004251</name>
</gene>
<name>A0ABR6CVD8_9BACI</name>
<evidence type="ECO:0000313" key="1">
    <source>
        <dbReference type="EMBL" id="MBA9028929.1"/>
    </source>
</evidence>
<comment type="caution">
    <text evidence="1">The sequence shown here is derived from an EMBL/GenBank/DDBJ whole genome shotgun (WGS) entry which is preliminary data.</text>
</comment>
<evidence type="ECO:0000313" key="2">
    <source>
        <dbReference type="Proteomes" id="UP000626697"/>
    </source>
</evidence>